<organism evidence="7 8">
    <name type="scientific">Quisquiliibacterium transsilvanicum</name>
    <dbReference type="NCBI Taxonomy" id="1549638"/>
    <lineage>
        <taxon>Bacteria</taxon>
        <taxon>Pseudomonadati</taxon>
        <taxon>Pseudomonadota</taxon>
        <taxon>Betaproteobacteria</taxon>
        <taxon>Burkholderiales</taxon>
        <taxon>Burkholderiaceae</taxon>
        <taxon>Quisquiliibacterium</taxon>
    </lineage>
</organism>
<evidence type="ECO:0000256" key="3">
    <source>
        <dbReference type="ARBA" id="ARBA00023027"/>
    </source>
</evidence>
<dbReference type="InterPro" id="IPR006139">
    <property type="entry name" value="D-isomer_2_OHA_DH_cat_dom"/>
</dbReference>
<dbReference type="AlphaFoldDB" id="A0A7W8M882"/>
<sequence length="321" mass="34530">MSHPKLLVTRRVFPEVLELLRERFEVDANPADEPWPAAALRERVRDRDALYVTGSDRVDAALLEAAPALRIVASGSVGYNHVDLAACGARGIVVTNTPGVLDEATADMAWALLMAAARRLSESERWLRAGHWKAWAWDQFLGQDVHGATLGIVGMGRIGSAIARRARGFDMRLLYCNRTPAPNAAELGAQRRGLDALLRESDHVVLVVPYSQQTHHLIGARELGWMKPGATLVNIARGGIVDDAALVRALRAGRPGAAGLDVYENEPALDPALLEVPNVVLAPHLGSATRSSRLGMAMLAARNLMSWAEGAGPLTPVPLPD</sequence>
<feature type="domain" description="D-isomer specific 2-hydroxyacid dehydrogenase NAD-binding" evidence="6">
    <location>
        <begin position="111"/>
        <end position="286"/>
    </location>
</feature>
<evidence type="ECO:0000256" key="2">
    <source>
        <dbReference type="ARBA" id="ARBA00023002"/>
    </source>
</evidence>
<dbReference type="InterPro" id="IPR006140">
    <property type="entry name" value="D-isomer_DH_NAD-bd"/>
</dbReference>
<evidence type="ECO:0000256" key="4">
    <source>
        <dbReference type="RuleBase" id="RU003719"/>
    </source>
</evidence>
<dbReference type="Gene3D" id="3.40.50.720">
    <property type="entry name" value="NAD(P)-binding Rossmann-like Domain"/>
    <property type="match status" value="2"/>
</dbReference>
<evidence type="ECO:0000313" key="8">
    <source>
        <dbReference type="Proteomes" id="UP000532440"/>
    </source>
</evidence>
<dbReference type="GO" id="GO:0051287">
    <property type="term" value="F:NAD binding"/>
    <property type="evidence" value="ECO:0007669"/>
    <property type="project" value="InterPro"/>
</dbReference>
<proteinExistence type="inferred from homology"/>
<keyword evidence="3" id="KW-0520">NAD</keyword>
<dbReference type="PANTHER" id="PTHR10996:SF283">
    <property type="entry name" value="GLYOXYLATE_HYDROXYPYRUVATE REDUCTASE B"/>
    <property type="match status" value="1"/>
</dbReference>
<dbReference type="GO" id="GO:0030267">
    <property type="term" value="F:glyoxylate reductase (NADPH) activity"/>
    <property type="evidence" value="ECO:0007669"/>
    <property type="project" value="TreeGrafter"/>
</dbReference>
<dbReference type="GO" id="GO:0005829">
    <property type="term" value="C:cytosol"/>
    <property type="evidence" value="ECO:0007669"/>
    <property type="project" value="TreeGrafter"/>
</dbReference>
<dbReference type="GO" id="GO:0016618">
    <property type="term" value="F:hydroxypyruvate reductase [NAD(P)H] activity"/>
    <property type="evidence" value="ECO:0007669"/>
    <property type="project" value="TreeGrafter"/>
</dbReference>
<accession>A0A7W8M882</accession>
<evidence type="ECO:0000256" key="1">
    <source>
        <dbReference type="ARBA" id="ARBA00005854"/>
    </source>
</evidence>
<dbReference type="EMBL" id="JACHGB010000002">
    <property type="protein sequence ID" value="MBB5271000.1"/>
    <property type="molecule type" value="Genomic_DNA"/>
</dbReference>
<name>A0A7W8M882_9BURK</name>
<dbReference type="Pfam" id="PF00389">
    <property type="entry name" value="2-Hacid_dh"/>
    <property type="match status" value="1"/>
</dbReference>
<dbReference type="FunFam" id="3.40.50.720:FF:000203">
    <property type="entry name" value="D-3-phosphoglycerate dehydrogenase (SerA)"/>
    <property type="match status" value="1"/>
</dbReference>
<keyword evidence="8" id="KW-1185">Reference proteome</keyword>
<reference evidence="7 8" key="1">
    <citation type="submission" date="2020-08" db="EMBL/GenBank/DDBJ databases">
        <title>Genomic Encyclopedia of Type Strains, Phase IV (KMG-IV): sequencing the most valuable type-strain genomes for metagenomic binning, comparative biology and taxonomic classification.</title>
        <authorList>
            <person name="Goeker M."/>
        </authorList>
    </citation>
    <scope>NUCLEOTIDE SEQUENCE [LARGE SCALE GENOMIC DNA]</scope>
    <source>
        <strain evidence="7 8">DSM 29781</strain>
    </source>
</reference>
<feature type="domain" description="D-isomer specific 2-hydroxyacid dehydrogenase catalytic" evidence="5">
    <location>
        <begin position="7"/>
        <end position="317"/>
    </location>
</feature>
<comment type="caution">
    <text evidence="7">The sequence shown here is derived from an EMBL/GenBank/DDBJ whole genome shotgun (WGS) entry which is preliminary data.</text>
</comment>
<dbReference type="EC" id="1.1.1.215" evidence="7"/>
<dbReference type="PROSITE" id="PS00065">
    <property type="entry name" value="D_2_HYDROXYACID_DH_1"/>
    <property type="match status" value="1"/>
</dbReference>
<comment type="similarity">
    <text evidence="1 4">Belongs to the D-isomer specific 2-hydroxyacid dehydrogenase family.</text>
</comment>
<dbReference type="PANTHER" id="PTHR10996">
    <property type="entry name" value="2-HYDROXYACID DEHYDROGENASE-RELATED"/>
    <property type="match status" value="1"/>
</dbReference>
<keyword evidence="2 4" id="KW-0560">Oxidoreductase</keyword>
<dbReference type="InterPro" id="IPR029752">
    <property type="entry name" value="D-isomer_DH_CS1"/>
</dbReference>
<dbReference type="InterPro" id="IPR050223">
    <property type="entry name" value="D-isomer_2-hydroxyacid_DH"/>
</dbReference>
<dbReference type="InterPro" id="IPR036291">
    <property type="entry name" value="NAD(P)-bd_dom_sf"/>
</dbReference>
<dbReference type="Pfam" id="PF02826">
    <property type="entry name" value="2-Hacid_dh_C"/>
    <property type="match status" value="1"/>
</dbReference>
<dbReference type="SUPFAM" id="SSF52283">
    <property type="entry name" value="Formate/glycerate dehydrogenase catalytic domain-like"/>
    <property type="match status" value="1"/>
</dbReference>
<dbReference type="RefSeq" id="WP_183964880.1">
    <property type="nucleotide sequence ID" value="NZ_BAABEW010000010.1"/>
</dbReference>
<evidence type="ECO:0000313" key="7">
    <source>
        <dbReference type="EMBL" id="MBB5271000.1"/>
    </source>
</evidence>
<dbReference type="CDD" id="cd05301">
    <property type="entry name" value="GDH"/>
    <property type="match status" value="1"/>
</dbReference>
<dbReference type="GO" id="GO:0008873">
    <property type="term" value="F:gluconate 2-dehydrogenase activity"/>
    <property type="evidence" value="ECO:0007669"/>
    <property type="project" value="UniProtKB-EC"/>
</dbReference>
<evidence type="ECO:0000259" key="6">
    <source>
        <dbReference type="Pfam" id="PF02826"/>
    </source>
</evidence>
<protein>
    <submittedName>
        <fullName evidence="7">Gluconate 2-dehydrogenase</fullName>
        <ecNumber evidence="7">1.1.1.215</ecNumber>
    </submittedName>
</protein>
<dbReference type="Proteomes" id="UP000532440">
    <property type="component" value="Unassembled WGS sequence"/>
</dbReference>
<dbReference type="SUPFAM" id="SSF51735">
    <property type="entry name" value="NAD(P)-binding Rossmann-fold domains"/>
    <property type="match status" value="1"/>
</dbReference>
<gene>
    <name evidence="7" type="ORF">HNQ70_001004</name>
</gene>
<evidence type="ECO:0000259" key="5">
    <source>
        <dbReference type="Pfam" id="PF00389"/>
    </source>
</evidence>